<evidence type="ECO:0000313" key="1">
    <source>
        <dbReference type="EMBL" id="ESA07758.1"/>
    </source>
</evidence>
<reference evidence="1" key="1">
    <citation type="submission" date="2013-07" db="EMBL/GenBank/DDBJ databases">
        <title>The genome of an arbuscular mycorrhizal fungus provides insights into the evolution of the oldest plant symbiosis.</title>
        <authorList>
            <consortium name="DOE Joint Genome Institute"/>
            <person name="Tisserant E."/>
            <person name="Malbreil M."/>
            <person name="Kuo A."/>
            <person name="Kohler A."/>
            <person name="Symeonidi A."/>
            <person name="Balestrini R."/>
            <person name="Charron P."/>
            <person name="Duensing N."/>
            <person name="Frei-dit-Frey N."/>
            <person name="Gianinazzi-Pearson V."/>
            <person name="Gilbert B."/>
            <person name="Handa Y."/>
            <person name="Hijri M."/>
            <person name="Kaul R."/>
            <person name="Kawaguchi M."/>
            <person name="Krajinski F."/>
            <person name="Lammers P."/>
            <person name="Lapierre D."/>
            <person name="Masclaux F.G."/>
            <person name="Murat C."/>
            <person name="Morin E."/>
            <person name="Ndikumana S."/>
            <person name="Pagni M."/>
            <person name="Petitpierre D."/>
            <person name="Requena N."/>
            <person name="Rosikiewicz P."/>
            <person name="Riley R."/>
            <person name="Saito K."/>
            <person name="San Clemente H."/>
            <person name="Shapiro H."/>
            <person name="van Tuinen D."/>
            <person name="Becard G."/>
            <person name="Bonfante P."/>
            <person name="Paszkowski U."/>
            <person name="Shachar-Hill Y."/>
            <person name="Young J.P."/>
            <person name="Sanders I.R."/>
            <person name="Henrissat B."/>
            <person name="Rensing S.A."/>
            <person name="Grigoriev I.V."/>
            <person name="Corradi N."/>
            <person name="Roux C."/>
            <person name="Martin F."/>
        </authorList>
    </citation>
    <scope>NUCLEOTIDE SEQUENCE</scope>
    <source>
        <strain evidence="1">DAOM 197198</strain>
    </source>
</reference>
<sequence length="154" mass="18387">MNCIFHMQLHIFVGDLSKKEAEEYFEKHVLPRYECKELEGKFDQVCKITGTRMLIIDMYVGEYERSKGKLADRDFSVYELEYDKLYCGLNPNELHPYKSRPPLWKDDDLIKTMEAITISNRAFIFLLDLTSWCYVEKMIRNCSLIIDYLKVFKN</sequence>
<dbReference type="EMBL" id="KI289954">
    <property type="protein sequence ID" value="ESA07758.1"/>
    <property type="molecule type" value="Genomic_DNA"/>
</dbReference>
<name>U9TN72_RHIID</name>
<protein>
    <submittedName>
        <fullName evidence="1">Uncharacterized protein</fullName>
    </submittedName>
</protein>
<proteinExistence type="predicted"/>
<dbReference type="AlphaFoldDB" id="U9TN72"/>
<accession>U9TN72</accession>
<gene>
    <name evidence="1" type="ORF">GLOINDRAFT_98614</name>
</gene>
<organism evidence="1">
    <name type="scientific">Rhizophagus irregularis (strain DAOM 181602 / DAOM 197198 / MUCL 43194)</name>
    <name type="common">Arbuscular mycorrhizal fungus</name>
    <name type="synonym">Glomus intraradices</name>
    <dbReference type="NCBI Taxonomy" id="747089"/>
    <lineage>
        <taxon>Eukaryota</taxon>
        <taxon>Fungi</taxon>
        <taxon>Fungi incertae sedis</taxon>
        <taxon>Mucoromycota</taxon>
        <taxon>Glomeromycotina</taxon>
        <taxon>Glomeromycetes</taxon>
        <taxon>Glomerales</taxon>
        <taxon>Glomeraceae</taxon>
        <taxon>Rhizophagus</taxon>
    </lineage>
</organism>
<dbReference type="HOGENOM" id="CLU_1705191_0_0_1"/>